<organism evidence="2 3">
    <name type="scientific">Dendryphion nanum</name>
    <dbReference type="NCBI Taxonomy" id="256645"/>
    <lineage>
        <taxon>Eukaryota</taxon>
        <taxon>Fungi</taxon>
        <taxon>Dikarya</taxon>
        <taxon>Ascomycota</taxon>
        <taxon>Pezizomycotina</taxon>
        <taxon>Dothideomycetes</taxon>
        <taxon>Pleosporomycetidae</taxon>
        <taxon>Pleosporales</taxon>
        <taxon>Torulaceae</taxon>
        <taxon>Dendryphion</taxon>
    </lineage>
</organism>
<dbReference type="AlphaFoldDB" id="A0A9P9DNM9"/>
<reference evidence="2" key="1">
    <citation type="journal article" date="2021" name="Nat. Commun.">
        <title>Genetic determinants of endophytism in the Arabidopsis root mycobiome.</title>
        <authorList>
            <person name="Mesny F."/>
            <person name="Miyauchi S."/>
            <person name="Thiergart T."/>
            <person name="Pickel B."/>
            <person name="Atanasova L."/>
            <person name="Karlsson M."/>
            <person name="Huettel B."/>
            <person name="Barry K.W."/>
            <person name="Haridas S."/>
            <person name="Chen C."/>
            <person name="Bauer D."/>
            <person name="Andreopoulos W."/>
            <person name="Pangilinan J."/>
            <person name="LaButti K."/>
            <person name="Riley R."/>
            <person name="Lipzen A."/>
            <person name="Clum A."/>
            <person name="Drula E."/>
            <person name="Henrissat B."/>
            <person name="Kohler A."/>
            <person name="Grigoriev I.V."/>
            <person name="Martin F.M."/>
            <person name="Hacquard S."/>
        </authorList>
    </citation>
    <scope>NUCLEOTIDE SEQUENCE</scope>
    <source>
        <strain evidence="2">MPI-CAGE-CH-0243</strain>
    </source>
</reference>
<feature type="compositionally biased region" description="Basic and acidic residues" evidence="1">
    <location>
        <begin position="315"/>
        <end position="326"/>
    </location>
</feature>
<evidence type="ECO:0000313" key="3">
    <source>
        <dbReference type="Proteomes" id="UP000700596"/>
    </source>
</evidence>
<evidence type="ECO:0000313" key="2">
    <source>
        <dbReference type="EMBL" id="KAH7122247.1"/>
    </source>
</evidence>
<feature type="region of interest" description="Disordered" evidence="1">
    <location>
        <begin position="67"/>
        <end position="92"/>
    </location>
</feature>
<protein>
    <submittedName>
        <fullName evidence="2">Uncharacterized protein</fullName>
    </submittedName>
</protein>
<proteinExistence type="predicted"/>
<evidence type="ECO:0000256" key="1">
    <source>
        <dbReference type="SAM" id="MobiDB-lite"/>
    </source>
</evidence>
<keyword evidence="3" id="KW-1185">Reference proteome</keyword>
<dbReference type="EMBL" id="JAGMWT010000009">
    <property type="protein sequence ID" value="KAH7122247.1"/>
    <property type="molecule type" value="Genomic_DNA"/>
</dbReference>
<dbReference type="Proteomes" id="UP000700596">
    <property type="component" value="Unassembled WGS sequence"/>
</dbReference>
<accession>A0A9P9DNM9</accession>
<feature type="region of interest" description="Disordered" evidence="1">
    <location>
        <begin position="129"/>
        <end position="268"/>
    </location>
</feature>
<feature type="region of interest" description="Disordered" evidence="1">
    <location>
        <begin position="307"/>
        <end position="326"/>
    </location>
</feature>
<gene>
    <name evidence="2" type="ORF">B0J11DRAFT_569095</name>
</gene>
<comment type="caution">
    <text evidence="2">The sequence shown here is derived from an EMBL/GenBank/DDBJ whole genome shotgun (WGS) entry which is preliminary data.</text>
</comment>
<sequence>MRWDGMGQDGAGPGLPPTPSRSAVVANVAGTGQARQASARQQILARVTPHCSAKTPSTLRAALLQQSDKRRAKHPRAGPFQGHVCRSSRRPGQAVEALFPPPAPGRQYKHSGQYMHAHVRYYTVLPVAPERGPASHSQPTREPQRSGIDTSRPRDERRMPRTGWVMTRPSQDSFGPRCSRLLEIWMAGPTPSPTAPRSQGGHRPPPCASSVQRTAGPALPTSREPIFAGFTQLAKEREGRKSTQTRAKRASDTTSQLQPSSDPRPSPGPPLLFLLSRPFWKHFWPLCAITVFTPGLVHHAVCRDRTSRTATRSYPTKESRMCSHRI</sequence>
<feature type="region of interest" description="Disordered" evidence="1">
    <location>
        <begin position="1"/>
        <end position="22"/>
    </location>
</feature>
<name>A0A9P9DNM9_9PLEO</name>